<proteinExistence type="predicted"/>
<gene>
    <name evidence="2" type="ORF">MA20_47990</name>
</gene>
<keyword evidence="1" id="KW-1133">Transmembrane helix</keyword>
<comment type="caution">
    <text evidence="2">The sequence shown here is derived from an EMBL/GenBank/DDBJ whole genome shotgun (WGS) entry which is preliminary data.</text>
</comment>
<organism evidence="2 3">
    <name type="scientific">Bradyrhizobium japonicum</name>
    <dbReference type="NCBI Taxonomy" id="375"/>
    <lineage>
        <taxon>Bacteria</taxon>
        <taxon>Pseudomonadati</taxon>
        <taxon>Pseudomonadota</taxon>
        <taxon>Alphaproteobacteria</taxon>
        <taxon>Hyphomicrobiales</taxon>
        <taxon>Nitrobacteraceae</taxon>
        <taxon>Bradyrhizobium</taxon>
    </lineage>
</organism>
<dbReference type="Proteomes" id="UP000030377">
    <property type="component" value="Unassembled WGS sequence"/>
</dbReference>
<reference evidence="2 3" key="1">
    <citation type="submission" date="2014-09" db="EMBL/GenBank/DDBJ databases">
        <title>Draft genome of Bradyrhizobium japonicum Is-34.</title>
        <authorList>
            <person name="Tsurumaru H."/>
            <person name="Yamakawa T."/>
            <person name="Hashimoto S."/>
            <person name="Okizaki K."/>
            <person name="Kanesaki Y."/>
            <person name="Yoshikawa H."/>
            <person name="Yajima S."/>
        </authorList>
    </citation>
    <scope>NUCLEOTIDE SEQUENCE [LARGE SCALE GENOMIC DNA]</scope>
    <source>
        <strain evidence="2 3">Is-34</strain>
    </source>
</reference>
<keyword evidence="1" id="KW-0472">Membrane</keyword>
<evidence type="ECO:0000313" key="3">
    <source>
        <dbReference type="Proteomes" id="UP000030377"/>
    </source>
</evidence>
<sequence length="82" mass="9904">MPVSRTGTRFFVLLLNLFRRNHHRIRTFEKDSFRDEISRRLRFGQIEIFFILDHFCFLVGIVCFGRDKLTIKQIGDQMARLL</sequence>
<name>A0A0A3XEV2_BRAJP</name>
<protein>
    <submittedName>
        <fullName evidence="2">Uncharacterized protein</fullName>
    </submittedName>
</protein>
<evidence type="ECO:0000256" key="1">
    <source>
        <dbReference type="SAM" id="Phobius"/>
    </source>
</evidence>
<keyword evidence="1" id="KW-0812">Transmembrane</keyword>
<dbReference type="EMBL" id="JRPN01000138">
    <property type="protein sequence ID" value="KGT72835.1"/>
    <property type="molecule type" value="Genomic_DNA"/>
</dbReference>
<dbReference type="AlphaFoldDB" id="A0A0A3XEV2"/>
<accession>A0A0A3XEV2</accession>
<feature type="transmembrane region" description="Helical" evidence="1">
    <location>
        <begin position="43"/>
        <end position="64"/>
    </location>
</feature>
<evidence type="ECO:0000313" key="2">
    <source>
        <dbReference type="EMBL" id="KGT72835.1"/>
    </source>
</evidence>